<gene>
    <name evidence="1" type="ORF">LTR37_006094</name>
</gene>
<comment type="caution">
    <text evidence="1">The sequence shown here is derived from an EMBL/GenBank/DDBJ whole genome shotgun (WGS) entry which is preliminary data.</text>
</comment>
<reference evidence="1" key="1">
    <citation type="submission" date="2023-07" db="EMBL/GenBank/DDBJ databases">
        <title>Black Yeasts Isolated from many extreme environments.</title>
        <authorList>
            <person name="Coleine C."/>
            <person name="Stajich J.E."/>
            <person name="Selbmann L."/>
        </authorList>
    </citation>
    <scope>NUCLEOTIDE SEQUENCE</scope>
    <source>
        <strain evidence="1">CCFEE 5714</strain>
    </source>
</reference>
<accession>A0ACC3NHT0</accession>
<organism evidence="1 2">
    <name type="scientific">Vermiconidia calcicola</name>
    <dbReference type="NCBI Taxonomy" id="1690605"/>
    <lineage>
        <taxon>Eukaryota</taxon>
        <taxon>Fungi</taxon>
        <taxon>Dikarya</taxon>
        <taxon>Ascomycota</taxon>
        <taxon>Pezizomycotina</taxon>
        <taxon>Dothideomycetes</taxon>
        <taxon>Dothideomycetidae</taxon>
        <taxon>Mycosphaerellales</taxon>
        <taxon>Extremaceae</taxon>
        <taxon>Vermiconidia</taxon>
    </lineage>
</organism>
<dbReference type="Proteomes" id="UP001281147">
    <property type="component" value="Unassembled WGS sequence"/>
</dbReference>
<name>A0ACC3NHT0_9PEZI</name>
<evidence type="ECO:0000313" key="1">
    <source>
        <dbReference type="EMBL" id="KAK3717039.1"/>
    </source>
</evidence>
<evidence type="ECO:0000313" key="2">
    <source>
        <dbReference type="Proteomes" id="UP001281147"/>
    </source>
</evidence>
<keyword evidence="2" id="KW-1185">Reference proteome</keyword>
<sequence>MSKRPHSEIEDEDGKEQVQAVIADREAPEPDHSPAGTQHQDAEPTDLGDGKTIKSISSRSASESESEEDPVNAGHGKRISATRSVLASLLATIPPPKRRRRLLTDGLETPTDPREPVLQNSSPDDAPVRDHPAVDLADPAPAHPLAFDSDARIAELEKEVGFLRQRNENQRNMLEENKKRFENSRDFIHERQDTIDELKKEVVTAKGQKSKAVKAKDEADAKLKEAEHKLKEIKQTLGEREGECARWEELVGMTLEEAEGNED</sequence>
<dbReference type="EMBL" id="JAUTXU010000039">
    <property type="protein sequence ID" value="KAK3717039.1"/>
    <property type="molecule type" value="Genomic_DNA"/>
</dbReference>
<protein>
    <submittedName>
        <fullName evidence="1">Uncharacterized protein</fullName>
    </submittedName>
</protein>
<proteinExistence type="predicted"/>